<dbReference type="SUPFAM" id="SSF53756">
    <property type="entry name" value="UDP-Glycosyltransferase/glycogen phosphorylase"/>
    <property type="match status" value="1"/>
</dbReference>
<evidence type="ECO:0000259" key="1">
    <source>
        <dbReference type="Pfam" id="PF00534"/>
    </source>
</evidence>
<dbReference type="AlphaFoldDB" id="A0A6S6T624"/>
<evidence type="ECO:0000313" key="2">
    <source>
        <dbReference type="EMBL" id="CAA6814294.1"/>
    </source>
</evidence>
<dbReference type="PANTHER" id="PTHR12526">
    <property type="entry name" value="GLYCOSYLTRANSFERASE"/>
    <property type="match status" value="1"/>
</dbReference>
<feature type="domain" description="Glycosyl transferase family 1" evidence="1">
    <location>
        <begin position="225"/>
        <end position="385"/>
    </location>
</feature>
<reference evidence="2" key="1">
    <citation type="submission" date="2020-01" db="EMBL/GenBank/DDBJ databases">
        <authorList>
            <person name="Meier V. D."/>
            <person name="Meier V D."/>
        </authorList>
    </citation>
    <scope>NUCLEOTIDE SEQUENCE</scope>
    <source>
        <strain evidence="2">HLG_WM_MAG_12</strain>
    </source>
</reference>
<dbReference type="CDD" id="cd03825">
    <property type="entry name" value="GT4_WcaC-like"/>
    <property type="match status" value="1"/>
</dbReference>
<gene>
    <name evidence="2" type="ORF">HELGO_WM8266</name>
</gene>
<dbReference type="EMBL" id="CACVAW010000061">
    <property type="protein sequence ID" value="CAA6814294.1"/>
    <property type="molecule type" value="Genomic_DNA"/>
</dbReference>
<proteinExistence type="predicted"/>
<accession>A0A6S6T624</accession>
<dbReference type="GO" id="GO:0016757">
    <property type="term" value="F:glycosyltransferase activity"/>
    <property type="evidence" value="ECO:0007669"/>
    <property type="project" value="InterPro"/>
</dbReference>
<sequence>MKILQVSTSDIKGGAARAAYRLHKALLSENIETQMLVQNKSNDDYTVLGPTTKFKRLIGLLRPTLDTISLRKYKNRTKTLFSLGGLGFSGVVDKINDINPDIVHLHWVNGGMIRIEDIKKIKAPIIWSLHDNWVFTGGCHIMWDCEKYKNSCGACPRLGSSKEKDLSRKVFLRKKKVFSSKKDIVIVGLSKWITKCSKNSSLLKDKKHITLPNPIDINIFKPFDKERSRELWNLPKKKKLLLFGAMNATSDINKGFLELSGAIKKLRREMELELVIFGSSKPEKEPELGFKVHYVGNLHDNVSLVTLYSAIDVMVVPSLQESFGQTASEAMACKTPVVAFRHTGLLDIIDHKINGYLAKPFDVADLSRGIEWVLSTNKYQELCQNARVKVIKEFDSIIVSKKYINLYQSILDS</sequence>
<dbReference type="Pfam" id="PF00534">
    <property type="entry name" value="Glycos_transf_1"/>
    <property type="match status" value="1"/>
</dbReference>
<organism evidence="2">
    <name type="scientific">uncultured Campylobacterales bacterium</name>
    <dbReference type="NCBI Taxonomy" id="352960"/>
    <lineage>
        <taxon>Bacteria</taxon>
        <taxon>Pseudomonadati</taxon>
        <taxon>Campylobacterota</taxon>
        <taxon>Epsilonproteobacteria</taxon>
        <taxon>Campylobacterales</taxon>
        <taxon>environmental samples</taxon>
    </lineage>
</organism>
<protein>
    <recommendedName>
        <fullName evidence="1">Glycosyl transferase family 1 domain-containing protein</fullName>
    </recommendedName>
</protein>
<name>A0A6S6T624_9BACT</name>
<dbReference type="InterPro" id="IPR001296">
    <property type="entry name" value="Glyco_trans_1"/>
</dbReference>
<dbReference type="Gene3D" id="3.40.50.2000">
    <property type="entry name" value="Glycogen Phosphorylase B"/>
    <property type="match status" value="2"/>
</dbReference>